<sequence length="248" mass="27637">MAHHCKVVRDQQIREPELLLQIGKQVDHLGLNAHVERAHWLVGDDEIGFGSESTRDADALTLPTRKLVRIAARCTTRQTDRIEQLVHALMHGSTGAQLMRADWFGDDALYVLARVQTRVRILKDHLHMAASLAQFFVLQRREFEIVEGDRAGRKRHEPKDGFAHSALAATALANQPQRGAARDREIDSINSAYGTDGPVENKSLLDREVHLQIAYLKHQRPLHTGMPTGAGCTQRSVPPSRDMTSSGA</sequence>
<proteinExistence type="predicted"/>
<feature type="compositionally biased region" description="Polar residues" evidence="1">
    <location>
        <begin position="231"/>
        <end position="248"/>
    </location>
</feature>
<dbReference type="AntiFam" id="ANF00095">
    <property type="entry name" value="Shadow ORF (opposite ABC transporters)"/>
</dbReference>
<dbReference type="AlphaFoldDB" id="A0A6J6XHW7"/>
<gene>
    <name evidence="2" type="ORF">UFOPK2992_00727</name>
</gene>
<evidence type="ECO:0000256" key="1">
    <source>
        <dbReference type="SAM" id="MobiDB-lite"/>
    </source>
</evidence>
<feature type="region of interest" description="Disordered" evidence="1">
    <location>
        <begin position="222"/>
        <end position="248"/>
    </location>
</feature>
<organism evidence="2">
    <name type="scientific">freshwater metagenome</name>
    <dbReference type="NCBI Taxonomy" id="449393"/>
    <lineage>
        <taxon>unclassified sequences</taxon>
        <taxon>metagenomes</taxon>
        <taxon>ecological metagenomes</taxon>
    </lineage>
</organism>
<evidence type="ECO:0000313" key="2">
    <source>
        <dbReference type="EMBL" id="CAB4795705.1"/>
    </source>
</evidence>
<accession>A0A6J6XHW7</accession>
<reference evidence="2" key="1">
    <citation type="submission" date="2020-05" db="EMBL/GenBank/DDBJ databases">
        <authorList>
            <person name="Chiriac C."/>
            <person name="Salcher M."/>
            <person name="Ghai R."/>
            <person name="Kavagutti S V."/>
        </authorList>
    </citation>
    <scope>NUCLEOTIDE SEQUENCE</scope>
</reference>
<protein>
    <submittedName>
        <fullName evidence="2">Unannotated protein</fullName>
    </submittedName>
</protein>
<dbReference type="EMBL" id="CAFAAI010000106">
    <property type="protein sequence ID" value="CAB4795705.1"/>
    <property type="molecule type" value="Genomic_DNA"/>
</dbReference>
<name>A0A6J6XHW7_9ZZZZ</name>